<dbReference type="InterPro" id="IPR012334">
    <property type="entry name" value="Pectin_lyas_fold"/>
</dbReference>
<evidence type="ECO:0000313" key="5">
    <source>
        <dbReference type="Proteomes" id="UP000549971"/>
    </source>
</evidence>
<dbReference type="CDD" id="cd14490">
    <property type="entry name" value="CBM6-CBM35-CBM36_like_1"/>
    <property type="match status" value="1"/>
</dbReference>
<dbReference type="EMBL" id="JACHMY010000001">
    <property type="protein sequence ID" value="MBB5836355.1"/>
    <property type="molecule type" value="Genomic_DNA"/>
</dbReference>
<name>A0A7W9MUN0_9ACTN</name>
<feature type="domain" description="CBM6" evidence="3">
    <location>
        <begin position="159"/>
        <end position="280"/>
    </location>
</feature>
<dbReference type="AlphaFoldDB" id="A0A7W9MUN0"/>
<dbReference type="SUPFAM" id="SSF49785">
    <property type="entry name" value="Galactose-binding domain-like"/>
    <property type="match status" value="2"/>
</dbReference>
<dbReference type="SMART" id="SM00710">
    <property type="entry name" value="PbH1"/>
    <property type="match status" value="9"/>
</dbReference>
<dbReference type="InterPro" id="IPR006626">
    <property type="entry name" value="PbH1"/>
</dbReference>
<evidence type="ECO:0000256" key="1">
    <source>
        <dbReference type="SAM" id="MobiDB-lite"/>
    </source>
</evidence>
<sequence>MPRFRLAAVLVLALATLTIPAQAATLEAESAALAGGATAQTEHGGYTGTAYVGGYTDGNKGNAATTFTVSAPSAGTGTATLRYANGTGVTMTLSLYVGGSKLRQINLPATGGWANWGTSSESVPLVAGANTVAYRFDTSDSGNVNLDNLNVSAPVPPSDGTGLEGGFLSGGASVAAAVSGFTGSGYVTLPSVGSRVIRTVKVNAAGNVSTALRYHNSSGSTKTLSVYANGVKTGQVSLPAATGWATTQQSLPLRAGLNLIGYQYDAGDSGNVALDDVTVTGATALATRGATVNYTEYEAENGSTNGTVLGPDRTYRTIPSESSGRRAVRLDNAGKYTQFTLTQPTNSLVVRYSIPDNAAGTGITAPLGIYAGGTKVKDVTLTSAYSWVYGNYPFPNDPGLGNGHRFYDEVRTTLPSYPAGTVLKLQNDGSTPITVDLIDTEVVAPALTAPAGALDVTAYGATSGSGDDTSAFTNAISAAKSQGKPLWVPAGTFDLTNRLNVDNVTIRGAGMWHTTIRGTNGLGGFLGTGSNIQLADFTFAGDVRYRDPDGVVTTHAAMQGDFGTGSLIHNVWVEHAKVGLWVNNADGLYMAGVRIRNTFADGVNLNDTVSNSRVDQTVLRNTGDDALAMWSFSASVTNSAFTFNTVQSPALANGAAIYGGNGNRIEDNLVSDTVYTASGIAVSTWHGAQPFAGTTVVQRNTITRAGGFNTDWNSSQGGLWIYAESRDMTAPVLIKDVDILDSTYQGILMTWQRPITNITFDHVKVSGAGTYGIEIFSPGSGTFNYVTVTGTGSGGLNNTTGYTLNRGPGNSGF</sequence>
<protein>
    <recommendedName>
        <fullName evidence="3">CBM6 domain-containing protein</fullName>
    </recommendedName>
</protein>
<feature type="chain" id="PRO_5030813850" description="CBM6 domain-containing protein" evidence="2">
    <location>
        <begin position="24"/>
        <end position="813"/>
    </location>
</feature>
<dbReference type="Gene3D" id="2.60.120.260">
    <property type="entry name" value="Galactose-binding domain-like"/>
    <property type="match status" value="3"/>
</dbReference>
<dbReference type="CDD" id="cd04083">
    <property type="entry name" value="CBM35_Lmo2446-like"/>
    <property type="match status" value="1"/>
</dbReference>
<dbReference type="InterPro" id="IPR055149">
    <property type="entry name" value="Agl_cat_D2"/>
</dbReference>
<dbReference type="InterPro" id="IPR011050">
    <property type="entry name" value="Pectin_lyase_fold/virulence"/>
</dbReference>
<dbReference type="Proteomes" id="UP000549971">
    <property type="component" value="Unassembled WGS sequence"/>
</dbReference>
<organism evidence="4 5">
    <name type="scientific">Kribbella italica</name>
    <dbReference type="NCBI Taxonomy" id="1540520"/>
    <lineage>
        <taxon>Bacteria</taxon>
        <taxon>Bacillati</taxon>
        <taxon>Actinomycetota</taxon>
        <taxon>Actinomycetes</taxon>
        <taxon>Propionibacteriales</taxon>
        <taxon>Kribbellaceae</taxon>
        <taxon>Kribbella</taxon>
    </lineage>
</organism>
<reference evidence="4 5" key="1">
    <citation type="submission" date="2020-08" db="EMBL/GenBank/DDBJ databases">
        <title>Sequencing the genomes of 1000 actinobacteria strains.</title>
        <authorList>
            <person name="Klenk H.-P."/>
        </authorList>
    </citation>
    <scope>NUCLEOTIDE SEQUENCE [LARGE SCALE GENOMIC DNA]</scope>
    <source>
        <strain evidence="4 5">DSM 28967</strain>
    </source>
</reference>
<dbReference type="SUPFAM" id="SSF51126">
    <property type="entry name" value="Pectin lyase-like"/>
    <property type="match status" value="1"/>
</dbReference>
<keyword evidence="2" id="KW-0732">Signal</keyword>
<feature type="domain" description="CBM6" evidence="3">
    <location>
        <begin position="24"/>
        <end position="152"/>
    </location>
</feature>
<feature type="region of interest" description="Disordered" evidence="1">
    <location>
        <begin position="302"/>
        <end position="322"/>
    </location>
</feature>
<dbReference type="InterPro" id="IPR005084">
    <property type="entry name" value="CBM6"/>
</dbReference>
<dbReference type="Pfam" id="PF03422">
    <property type="entry name" value="CBM_6"/>
    <property type="match status" value="1"/>
</dbReference>
<evidence type="ECO:0000256" key="2">
    <source>
        <dbReference type="SAM" id="SignalP"/>
    </source>
</evidence>
<dbReference type="Gene3D" id="2.160.20.10">
    <property type="entry name" value="Single-stranded right-handed beta-helix, Pectin lyase-like"/>
    <property type="match status" value="1"/>
</dbReference>
<accession>A0A7W9MUN0</accession>
<evidence type="ECO:0000259" key="3">
    <source>
        <dbReference type="PROSITE" id="PS51175"/>
    </source>
</evidence>
<comment type="caution">
    <text evidence="4">The sequence shown here is derived from an EMBL/GenBank/DDBJ whole genome shotgun (WGS) entry which is preliminary data.</text>
</comment>
<dbReference type="GO" id="GO:0030246">
    <property type="term" value="F:carbohydrate binding"/>
    <property type="evidence" value="ECO:0007669"/>
    <property type="project" value="InterPro"/>
</dbReference>
<proteinExistence type="predicted"/>
<dbReference type="InterPro" id="IPR008979">
    <property type="entry name" value="Galactose-bd-like_sf"/>
</dbReference>
<dbReference type="Pfam" id="PF22815">
    <property type="entry name" value="CatAgl_D1"/>
    <property type="match status" value="1"/>
</dbReference>
<dbReference type="RefSeq" id="WP_184795878.1">
    <property type="nucleotide sequence ID" value="NZ_JACHMY010000001.1"/>
</dbReference>
<dbReference type="Pfam" id="PF22816">
    <property type="entry name" value="CatAgl_D2"/>
    <property type="match status" value="1"/>
</dbReference>
<evidence type="ECO:0000313" key="4">
    <source>
        <dbReference type="EMBL" id="MBB5836355.1"/>
    </source>
</evidence>
<feature type="signal peptide" evidence="2">
    <location>
        <begin position="1"/>
        <end position="23"/>
    </location>
</feature>
<keyword evidence="5" id="KW-1185">Reference proteome</keyword>
<gene>
    <name evidence="4" type="ORF">HDA39_003089</name>
</gene>
<dbReference type="PROSITE" id="PS51175">
    <property type="entry name" value="CBM6"/>
    <property type="match status" value="2"/>
</dbReference>
<dbReference type="InterPro" id="IPR033801">
    <property type="entry name" value="CBM6-CBM35-CBM36-like_1"/>
</dbReference>